<keyword evidence="2" id="KW-1185">Reference proteome</keyword>
<organism evidence="1 2">
    <name type="scientific">Cucumis sativus</name>
    <name type="common">Cucumber</name>
    <dbReference type="NCBI Taxonomy" id="3659"/>
    <lineage>
        <taxon>Eukaryota</taxon>
        <taxon>Viridiplantae</taxon>
        <taxon>Streptophyta</taxon>
        <taxon>Embryophyta</taxon>
        <taxon>Tracheophyta</taxon>
        <taxon>Spermatophyta</taxon>
        <taxon>Magnoliopsida</taxon>
        <taxon>eudicotyledons</taxon>
        <taxon>Gunneridae</taxon>
        <taxon>Pentapetalae</taxon>
        <taxon>rosids</taxon>
        <taxon>fabids</taxon>
        <taxon>Cucurbitales</taxon>
        <taxon>Cucurbitaceae</taxon>
        <taxon>Benincaseae</taxon>
        <taxon>Cucumis</taxon>
    </lineage>
</organism>
<reference evidence="1 2" key="3">
    <citation type="journal article" date="2010" name="BMC Genomics">
        <title>Transcriptome sequencing and comparative analysis of cucumber flowers with different sex types.</title>
        <authorList>
            <person name="Guo S."/>
            <person name="Zheng Y."/>
            <person name="Joung J.G."/>
            <person name="Liu S."/>
            <person name="Zhang Z."/>
            <person name="Crasta O.R."/>
            <person name="Sobral B.W."/>
            <person name="Xu Y."/>
            <person name="Huang S."/>
            <person name="Fei Z."/>
        </authorList>
    </citation>
    <scope>NUCLEOTIDE SEQUENCE [LARGE SCALE GENOMIC DNA]</scope>
    <source>
        <strain evidence="2">cv. 9930</strain>
    </source>
</reference>
<sequence length="124" mass="14113">MDELEILLISSSVSYSPIQRLFNRKLSHSHGIRDLKEKKFPALLHRHNYQSSIRRALPDSCPHRRCSALAPLQAPSTDAKPAAASNCKRPKIRSLARAVHRSARIHVVKTPKKIESRTPYFEQP</sequence>
<dbReference type="EMBL" id="CM002922">
    <property type="protein sequence ID" value="KGN64813.1"/>
    <property type="molecule type" value="Genomic_DNA"/>
</dbReference>
<gene>
    <name evidence="1" type="ORF">Csa_1G109360</name>
</gene>
<dbReference type="Proteomes" id="UP000029981">
    <property type="component" value="Chromosome 1"/>
</dbReference>
<dbReference type="AlphaFoldDB" id="A0A0A0LSN9"/>
<protein>
    <submittedName>
        <fullName evidence="1">Uncharacterized protein</fullName>
    </submittedName>
</protein>
<evidence type="ECO:0000313" key="1">
    <source>
        <dbReference type="EMBL" id="KGN64813.1"/>
    </source>
</evidence>
<reference evidence="1 2" key="4">
    <citation type="journal article" date="2011" name="BMC Genomics">
        <title>RNA-Seq improves annotation of protein-coding genes in the cucumber genome.</title>
        <authorList>
            <person name="Li Z."/>
            <person name="Zhang Z."/>
            <person name="Yan P."/>
            <person name="Huang S."/>
            <person name="Fei Z."/>
            <person name="Lin K."/>
        </authorList>
    </citation>
    <scope>NUCLEOTIDE SEQUENCE [LARGE SCALE GENOMIC DNA]</scope>
    <source>
        <strain evidence="2">cv. 9930</strain>
    </source>
</reference>
<dbReference type="Gramene" id="KGN64813">
    <property type="protein sequence ID" value="KGN64813"/>
    <property type="gene ID" value="Csa_1G109360"/>
</dbReference>
<reference evidence="1 2" key="1">
    <citation type="journal article" date="2009" name="Nat. Genet.">
        <title>The genome of the cucumber, Cucumis sativus L.</title>
        <authorList>
            <person name="Huang S."/>
            <person name="Li R."/>
            <person name="Zhang Z."/>
            <person name="Li L."/>
            <person name="Gu X."/>
            <person name="Fan W."/>
            <person name="Lucas W.J."/>
            <person name="Wang X."/>
            <person name="Xie B."/>
            <person name="Ni P."/>
            <person name="Ren Y."/>
            <person name="Zhu H."/>
            <person name="Li J."/>
            <person name="Lin K."/>
            <person name="Jin W."/>
            <person name="Fei Z."/>
            <person name="Li G."/>
            <person name="Staub J."/>
            <person name="Kilian A."/>
            <person name="van der Vossen E.A."/>
            <person name="Wu Y."/>
            <person name="Guo J."/>
            <person name="He J."/>
            <person name="Jia Z."/>
            <person name="Ren Y."/>
            <person name="Tian G."/>
            <person name="Lu Y."/>
            <person name="Ruan J."/>
            <person name="Qian W."/>
            <person name="Wang M."/>
            <person name="Huang Q."/>
            <person name="Li B."/>
            <person name="Xuan Z."/>
            <person name="Cao J."/>
            <person name="Asan"/>
            <person name="Wu Z."/>
            <person name="Zhang J."/>
            <person name="Cai Q."/>
            <person name="Bai Y."/>
            <person name="Zhao B."/>
            <person name="Han Y."/>
            <person name="Li Y."/>
            <person name="Li X."/>
            <person name="Wang S."/>
            <person name="Shi Q."/>
            <person name="Liu S."/>
            <person name="Cho W.K."/>
            <person name="Kim J.Y."/>
            <person name="Xu Y."/>
            <person name="Heller-Uszynska K."/>
            <person name="Miao H."/>
            <person name="Cheng Z."/>
            <person name="Zhang S."/>
            <person name="Wu J."/>
            <person name="Yang Y."/>
            <person name="Kang H."/>
            <person name="Li M."/>
            <person name="Liang H."/>
            <person name="Ren X."/>
            <person name="Shi Z."/>
            <person name="Wen M."/>
            <person name="Jian M."/>
            <person name="Yang H."/>
            <person name="Zhang G."/>
            <person name="Yang Z."/>
            <person name="Chen R."/>
            <person name="Liu S."/>
            <person name="Li J."/>
            <person name="Ma L."/>
            <person name="Liu H."/>
            <person name="Zhou Y."/>
            <person name="Zhao J."/>
            <person name="Fang X."/>
            <person name="Li G."/>
            <person name="Fang L."/>
            <person name="Li Y."/>
            <person name="Liu D."/>
            <person name="Zheng H."/>
            <person name="Zhang Y."/>
            <person name="Qin N."/>
            <person name="Li Z."/>
            <person name="Yang G."/>
            <person name="Yang S."/>
            <person name="Bolund L."/>
            <person name="Kristiansen K."/>
            <person name="Zheng H."/>
            <person name="Li S."/>
            <person name="Zhang X."/>
            <person name="Yang H."/>
            <person name="Wang J."/>
            <person name="Sun R."/>
            <person name="Zhang B."/>
            <person name="Jiang S."/>
            <person name="Wang J."/>
            <person name="Du Y."/>
            <person name="Li S."/>
        </authorList>
    </citation>
    <scope>NUCLEOTIDE SEQUENCE [LARGE SCALE GENOMIC DNA]</scope>
    <source>
        <strain evidence="2">cv. 9930</strain>
    </source>
</reference>
<proteinExistence type="predicted"/>
<accession>A0A0A0LSN9</accession>
<reference evidence="1 2" key="2">
    <citation type="journal article" date="2009" name="PLoS ONE">
        <title>An integrated genetic and cytogenetic map of the cucumber genome.</title>
        <authorList>
            <person name="Ren Y."/>
            <person name="Zhang Z."/>
            <person name="Liu J."/>
            <person name="Staub J.E."/>
            <person name="Han Y."/>
            <person name="Cheng Z."/>
            <person name="Li X."/>
            <person name="Lu J."/>
            <person name="Miao H."/>
            <person name="Kang H."/>
            <person name="Xie B."/>
            <person name="Gu X."/>
            <person name="Wang X."/>
            <person name="Du Y."/>
            <person name="Jin W."/>
            <person name="Huang S."/>
        </authorList>
    </citation>
    <scope>NUCLEOTIDE SEQUENCE [LARGE SCALE GENOMIC DNA]</scope>
    <source>
        <strain evidence="2">cv. 9930</strain>
    </source>
</reference>
<name>A0A0A0LSN9_CUCSA</name>
<evidence type="ECO:0000313" key="2">
    <source>
        <dbReference type="Proteomes" id="UP000029981"/>
    </source>
</evidence>